<sequence length="215" mass="23986">HEDGPEIIALISDEEENELKKTKIPETLPILPLKNTVLFPGVVIPITVGRDKSLVLVKEIYKKDRIIGALAQKDPKIEDPKLTDLYKVGTLAQIIKILEMPDGSTAVIIQGKRRFSLGKLISEKPYIVAQVDSLNDIKPTKNNEEFNAIIESLSDLSLKIIKLSPNIPPEASFAIKNIESNTFLINFISSNANVNIQNKQKLLEENDLEKRGIKL</sequence>
<feature type="non-terminal residue" evidence="2">
    <location>
        <position position="215"/>
    </location>
</feature>
<dbReference type="SUPFAM" id="SSF88697">
    <property type="entry name" value="PUA domain-like"/>
    <property type="match status" value="1"/>
</dbReference>
<dbReference type="GO" id="GO:0030163">
    <property type="term" value="P:protein catabolic process"/>
    <property type="evidence" value="ECO:0007669"/>
    <property type="project" value="InterPro"/>
</dbReference>
<dbReference type="InterPro" id="IPR003111">
    <property type="entry name" value="Lon_prtase_N"/>
</dbReference>
<dbReference type="SMART" id="SM00464">
    <property type="entry name" value="LON"/>
    <property type="match status" value="1"/>
</dbReference>
<dbReference type="GO" id="GO:0004252">
    <property type="term" value="F:serine-type endopeptidase activity"/>
    <property type="evidence" value="ECO:0007669"/>
    <property type="project" value="InterPro"/>
</dbReference>
<name>X1VYZ3_9ZZZZ</name>
<feature type="non-terminal residue" evidence="2">
    <location>
        <position position="1"/>
    </location>
</feature>
<accession>X1VYZ3</accession>
<proteinExistence type="predicted"/>
<dbReference type="PANTHER" id="PTHR10046">
    <property type="entry name" value="ATP DEPENDENT LON PROTEASE FAMILY MEMBER"/>
    <property type="match status" value="1"/>
</dbReference>
<feature type="domain" description="Lon N-terminal" evidence="1">
    <location>
        <begin position="28"/>
        <end position="215"/>
    </location>
</feature>
<dbReference type="Pfam" id="PF02190">
    <property type="entry name" value="LON_substr_bdg"/>
    <property type="match status" value="1"/>
</dbReference>
<dbReference type="PROSITE" id="PS51787">
    <property type="entry name" value="LON_N"/>
    <property type="match status" value="1"/>
</dbReference>
<dbReference type="InterPro" id="IPR046336">
    <property type="entry name" value="Lon_prtase_N_sf"/>
</dbReference>
<comment type="caution">
    <text evidence="2">The sequence shown here is derived from an EMBL/GenBank/DDBJ whole genome shotgun (WGS) entry which is preliminary data.</text>
</comment>
<dbReference type="AlphaFoldDB" id="X1VYZ3"/>
<dbReference type="Gene3D" id="1.20.58.1480">
    <property type="match status" value="1"/>
</dbReference>
<dbReference type="GO" id="GO:0004176">
    <property type="term" value="F:ATP-dependent peptidase activity"/>
    <property type="evidence" value="ECO:0007669"/>
    <property type="project" value="InterPro"/>
</dbReference>
<gene>
    <name evidence="2" type="ORF">S12H4_56305</name>
</gene>
<dbReference type="InterPro" id="IPR015947">
    <property type="entry name" value="PUA-like_sf"/>
</dbReference>
<dbReference type="InterPro" id="IPR027065">
    <property type="entry name" value="Lon_Prtase"/>
</dbReference>
<protein>
    <recommendedName>
        <fullName evidence="1">Lon N-terminal domain-containing protein</fullName>
    </recommendedName>
</protein>
<reference evidence="2" key="1">
    <citation type="journal article" date="2014" name="Front. Microbiol.">
        <title>High frequency of phylogenetically diverse reductive dehalogenase-homologous genes in deep subseafloor sedimentary metagenomes.</title>
        <authorList>
            <person name="Kawai M."/>
            <person name="Futagami T."/>
            <person name="Toyoda A."/>
            <person name="Takaki Y."/>
            <person name="Nishi S."/>
            <person name="Hori S."/>
            <person name="Arai W."/>
            <person name="Tsubouchi T."/>
            <person name="Morono Y."/>
            <person name="Uchiyama I."/>
            <person name="Ito T."/>
            <person name="Fujiyama A."/>
            <person name="Inagaki F."/>
            <person name="Takami H."/>
        </authorList>
    </citation>
    <scope>NUCLEOTIDE SEQUENCE</scope>
    <source>
        <strain evidence="2">Expedition CK06-06</strain>
    </source>
</reference>
<dbReference type="Gene3D" id="2.30.130.40">
    <property type="entry name" value="LON domain-like"/>
    <property type="match status" value="1"/>
</dbReference>
<evidence type="ECO:0000313" key="2">
    <source>
        <dbReference type="EMBL" id="GAJ24981.1"/>
    </source>
</evidence>
<dbReference type="GO" id="GO:0005524">
    <property type="term" value="F:ATP binding"/>
    <property type="evidence" value="ECO:0007669"/>
    <property type="project" value="InterPro"/>
</dbReference>
<evidence type="ECO:0000259" key="1">
    <source>
        <dbReference type="PROSITE" id="PS51787"/>
    </source>
</evidence>
<organism evidence="2">
    <name type="scientific">marine sediment metagenome</name>
    <dbReference type="NCBI Taxonomy" id="412755"/>
    <lineage>
        <taxon>unclassified sequences</taxon>
        <taxon>metagenomes</taxon>
        <taxon>ecological metagenomes</taxon>
    </lineage>
</organism>
<dbReference type="EMBL" id="BARW01036238">
    <property type="protein sequence ID" value="GAJ24981.1"/>
    <property type="molecule type" value="Genomic_DNA"/>
</dbReference>